<dbReference type="Proteomes" id="UP000201404">
    <property type="component" value="Genome"/>
</dbReference>
<protein>
    <recommendedName>
        <fullName evidence="3">Minor tail protein</fullName>
    </recommendedName>
</protein>
<keyword evidence="2" id="KW-1185">Reference proteome</keyword>
<dbReference type="RefSeq" id="YP_009324411.1">
    <property type="nucleotide sequence ID" value="NC_031936.1"/>
</dbReference>
<sequence length="303" mass="33665">MQATIELESEAGYFKISDGYSFGDEGAELDRSPKGVFSTEFTTLVVSGSFQVGGYVAGEEVPVRRMTFTIHLHDMGAGVEDTVSRFRLMWGSPVSELLPVTWRYTSDYSGPRWLTLLLEKEILFSPEMDWNVQGYAKAVVSVVALEPRYESQQLEVKATNPSNGEHTLWVPCWNPTDQHAWPEWGLKPNGTAEFSLPDFGFGQEQTIDAKWVPGVHDDRMIVTEPISVFWSIMAERSMDPYVASDLSNASGQMGGVRLLYPIPPHTGTAENPIMLPVIIDGPAGAQAKLILRRFWSAESGLEK</sequence>
<evidence type="ECO:0000313" key="1">
    <source>
        <dbReference type="EMBL" id="AKJ72034.1"/>
    </source>
</evidence>
<proteinExistence type="predicted"/>
<evidence type="ECO:0000313" key="2">
    <source>
        <dbReference type="Proteomes" id="UP000201404"/>
    </source>
</evidence>
<dbReference type="GeneID" id="30309334"/>
<dbReference type="KEGG" id="vg:30309334"/>
<dbReference type="OrthoDB" id="12325at10239"/>
<reference evidence="1 2" key="1">
    <citation type="submission" date="2015-04" db="EMBL/GenBank/DDBJ databases">
        <title>Locating and activating molecular 'time bombs': can Mycolata prophages be selectively induced en masse to biologically control activated sludge foaming?</title>
        <authorList>
            <person name="Dyson Z.A."/>
            <person name="Brown T.L."/>
            <person name="Farrar B."/>
            <person name="Doyle S."/>
            <person name="Tucci J."/>
            <person name="Seviour R.J."/>
            <person name="Petrovski S."/>
        </authorList>
    </citation>
    <scope>NUCLEOTIDE SEQUENCE [LARGE SCALE GENOMIC DNA]</scope>
</reference>
<gene>
    <name evidence="1" type="ORF">GAL1_19</name>
</gene>
<evidence type="ECO:0008006" key="3">
    <source>
        <dbReference type="Google" id="ProtNLM"/>
    </source>
</evidence>
<name>A0A159B6C0_9CAUD</name>
<organism evidence="1 2">
    <name type="scientific">Gordonia phage GAL1</name>
    <dbReference type="NCBI Taxonomy" id="1647469"/>
    <lineage>
        <taxon>Viruses</taxon>
        <taxon>Duplodnaviria</taxon>
        <taxon>Heunggongvirae</taxon>
        <taxon>Uroviricota</taxon>
        <taxon>Caudoviricetes</taxon>
        <taxon>Galunavirus</taxon>
        <taxon>Galunavirus GAL1</taxon>
    </lineage>
</organism>
<dbReference type="EMBL" id="KR053194">
    <property type="protein sequence ID" value="AKJ72034.1"/>
    <property type="molecule type" value="Genomic_DNA"/>
</dbReference>
<accession>A0A159B6C0</accession>